<sequence>MSDGKYSLDQVMSVLGYGLNKSTDLYEQIGLSRIPVGTKLISREVIEDILGATSSNPIGVVRTFD</sequence>
<gene>
    <name evidence="1" type="ORF">UY48_C0003G0015</name>
</gene>
<accession>A0A0G1W3C4</accession>
<comment type="caution">
    <text evidence="1">The sequence shown here is derived from an EMBL/GenBank/DDBJ whole genome shotgun (WGS) entry which is preliminary data.</text>
</comment>
<dbReference type="Proteomes" id="UP000034588">
    <property type="component" value="Unassembled WGS sequence"/>
</dbReference>
<evidence type="ECO:0000313" key="1">
    <source>
        <dbReference type="EMBL" id="KKW13193.1"/>
    </source>
</evidence>
<dbReference type="EMBL" id="LCQD01000003">
    <property type="protein sequence ID" value="KKW13193.1"/>
    <property type="molecule type" value="Genomic_DNA"/>
</dbReference>
<evidence type="ECO:0000313" key="2">
    <source>
        <dbReference type="Proteomes" id="UP000034588"/>
    </source>
</evidence>
<organism evidence="1 2">
    <name type="scientific">Candidatus Gottesmanbacteria bacterium GW2011_GWB1_49_7</name>
    <dbReference type="NCBI Taxonomy" id="1618448"/>
    <lineage>
        <taxon>Bacteria</taxon>
        <taxon>Candidatus Gottesmaniibacteriota</taxon>
    </lineage>
</organism>
<name>A0A0G1W3C4_9BACT</name>
<reference evidence="1 2" key="1">
    <citation type="journal article" date="2015" name="Nature">
        <title>rRNA introns, odd ribosomes, and small enigmatic genomes across a large radiation of phyla.</title>
        <authorList>
            <person name="Brown C.T."/>
            <person name="Hug L.A."/>
            <person name="Thomas B.C."/>
            <person name="Sharon I."/>
            <person name="Castelle C.J."/>
            <person name="Singh A."/>
            <person name="Wilkins M.J."/>
            <person name="Williams K.H."/>
            <person name="Banfield J.F."/>
        </authorList>
    </citation>
    <scope>NUCLEOTIDE SEQUENCE [LARGE SCALE GENOMIC DNA]</scope>
</reference>
<protein>
    <submittedName>
        <fullName evidence="1">Uncharacterized protein</fullName>
    </submittedName>
</protein>
<dbReference type="AlphaFoldDB" id="A0A0G1W3C4"/>
<proteinExistence type="predicted"/>